<evidence type="ECO:0000313" key="3">
    <source>
        <dbReference type="EMBL" id="SEG15304.1"/>
    </source>
</evidence>
<accession>A0A1H5XU90</accession>
<name>A0A1H5XU90_9SPHI</name>
<reference evidence="4" key="1">
    <citation type="submission" date="2016-10" db="EMBL/GenBank/DDBJ databases">
        <authorList>
            <person name="Varghese N."/>
            <person name="Submissions S."/>
        </authorList>
    </citation>
    <scope>NUCLEOTIDE SEQUENCE [LARGE SCALE GENOMIC DNA]</scope>
    <source>
        <strain evidence="4">DSM 22361</strain>
    </source>
</reference>
<dbReference type="GO" id="GO:0005829">
    <property type="term" value="C:cytosol"/>
    <property type="evidence" value="ECO:0007669"/>
    <property type="project" value="TreeGrafter"/>
</dbReference>
<dbReference type="InterPro" id="IPR016039">
    <property type="entry name" value="Thiolase-like"/>
</dbReference>
<dbReference type="Pfam" id="PF13723">
    <property type="entry name" value="Ketoacyl-synt_2"/>
    <property type="match status" value="1"/>
</dbReference>
<dbReference type="PANTHER" id="PTHR11712:SF336">
    <property type="entry name" value="3-OXOACYL-[ACYL-CARRIER-PROTEIN] SYNTHASE, MITOCHONDRIAL"/>
    <property type="match status" value="1"/>
</dbReference>
<dbReference type="Proteomes" id="UP000236731">
    <property type="component" value="Unassembled WGS sequence"/>
</dbReference>
<dbReference type="GO" id="GO:0004315">
    <property type="term" value="F:3-oxoacyl-[acyl-carrier-protein] synthase activity"/>
    <property type="evidence" value="ECO:0007669"/>
    <property type="project" value="TreeGrafter"/>
</dbReference>
<sequence length="349" mass="38868">MDKCYINGIGSVSIQALDFTIYEGTPTVLQHRNTAVHPDYKAFIPAGMLRRMASGVKMGIFAARQAMQDADQQNLDAIITGTSLGCLQDSEKFLDAMIENQEEYLTPTSFIQSTHNTVAAQIALQLPSKAYNFTYVNGGNSFEAALFDGLQQIHTEEAQNILVGGLDETAPQFDHLFQLAGNYKTPDAAIDFQKPKTAGIPVGEGANFFILTNQQTENTYAELLDVHLFNSPRIHAEAEIEEFLSYHGLDRNSIDVLVLGYNADQQQQSFMDEYAVLFPNTPQAYYQHLSGAFDTASAYGLKVACEVLRQQELPKQLQYNQIKPIRLKHILLISQSRGTDYSFVLLRSC</sequence>
<organism evidence="3 4">
    <name type="scientific">Sphingobacterium lactis</name>
    <dbReference type="NCBI Taxonomy" id="797291"/>
    <lineage>
        <taxon>Bacteria</taxon>
        <taxon>Pseudomonadati</taxon>
        <taxon>Bacteroidota</taxon>
        <taxon>Sphingobacteriia</taxon>
        <taxon>Sphingobacteriales</taxon>
        <taxon>Sphingobacteriaceae</taxon>
        <taxon>Sphingobacterium</taxon>
    </lineage>
</organism>
<dbReference type="EMBL" id="FNUT01000005">
    <property type="protein sequence ID" value="SEG15304.1"/>
    <property type="molecule type" value="Genomic_DNA"/>
</dbReference>
<keyword evidence="1" id="KW-0808">Transferase</keyword>
<dbReference type="PANTHER" id="PTHR11712">
    <property type="entry name" value="POLYKETIDE SYNTHASE-RELATED"/>
    <property type="match status" value="1"/>
</dbReference>
<evidence type="ECO:0000259" key="2">
    <source>
        <dbReference type="Pfam" id="PF13723"/>
    </source>
</evidence>
<evidence type="ECO:0000313" key="4">
    <source>
        <dbReference type="Proteomes" id="UP000236731"/>
    </source>
</evidence>
<dbReference type="InterPro" id="IPR000794">
    <property type="entry name" value="Beta-ketoacyl_synthase"/>
</dbReference>
<gene>
    <name evidence="3" type="ORF">SAMN05421877_105124</name>
</gene>
<dbReference type="RefSeq" id="WP_103906040.1">
    <property type="nucleotide sequence ID" value="NZ_CP049246.1"/>
</dbReference>
<dbReference type="SUPFAM" id="SSF53901">
    <property type="entry name" value="Thiolase-like"/>
    <property type="match status" value="1"/>
</dbReference>
<dbReference type="GO" id="GO:0006633">
    <property type="term" value="P:fatty acid biosynthetic process"/>
    <property type="evidence" value="ECO:0007669"/>
    <property type="project" value="TreeGrafter"/>
</dbReference>
<proteinExistence type="predicted"/>
<evidence type="ECO:0000256" key="1">
    <source>
        <dbReference type="ARBA" id="ARBA00022679"/>
    </source>
</evidence>
<dbReference type="InterPro" id="IPR014030">
    <property type="entry name" value="Ketoacyl_synth_N"/>
</dbReference>
<protein>
    <submittedName>
        <fullName evidence="3">3-oxoacyl-(Acyl-carrier-protein) synthase</fullName>
    </submittedName>
</protein>
<keyword evidence="4" id="KW-1185">Reference proteome</keyword>
<feature type="domain" description="Beta-ketoacyl synthase-like N-terminal" evidence="2">
    <location>
        <begin position="41"/>
        <end position="175"/>
    </location>
</feature>
<dbReference type="Gene3D" id="3.40.47.10">
    <property type="match status" value="1"/>
</dbReference>
<dbReference type="AlphaFoldDB" id="A0A1H5XU90"/>
<dbReference type="OrthoDB" id="1404523at2"/>